<evidence type="ECO:0000313" key="7">
    <source>
        <dbReference type="Proteomes" id="UP001153148"/>
    </source>
</evidence>
<dbReference type="PANTHER" id="PTHR23323">
    <property type="entry name" value="VACUOLAR PROTEIN SORTING-ASSOCIATED PROTEIN"/>
    <property type="match status" value="1"/>
</dbReference>
<evidence type="ECO:0000256" key="1">
    <source>
        <dbReference type="ARBA" id="ARBA00004492"/>
    </source>
</evidence>
<keyword evidence="5" id="KW-0472">Membrane</keyword>
<dbReference type="EMBL" id="CAJPIN010025239">
    <property type="protein sequence ID" value="CAG2063255.1"/>
    <property type="molecule type" value="Genomic_DNA"/>
</dbReference>
<reference evidence="6" key="1">
    <citation type="submission" date="2021-03" db="EMBL/GenBank/DDBJ databases">
        <authorList>
            <person name="Tran Van P."/>
        </authorList>
    </citation>
    <scope>NUCLEOTIDE SEQUENCE</scope>
</reference>
<sequence>ELTEQEQQLSLKYRQETDKIRDKIKDIQTSAIIFQGSRCSACNHQLELPSIHFLCQHSYHQQ</sequence>
<evidence type="ECO:0000313" key="6">
    <source>
        <dbReference type="EMBL" id="CAG2063255.1"/>
    </source>
</evidence>
<gene>
    <name evidence="6" type="ORF">TPAB3V08_LOCUS10202</name>
</gene>
<dbReference type="Proteomes" id="UP001153148">
    <property type="component" value="Unassembled WGS sequence"/>
</dbReference>
<keyword evidence="3" id="KW-0863">Zinc-finger</keyword>
<keyword evidence="7" id="KW-1185">Reference proteome</keyword>
<protein>
    <submittedName>
        <fullName evidence="6">Uncharacterized protein</fullName>
    </submittedName>
</protein>
<proteinExistence type="predicted"/>
<evidence type="ECO:0000256" key="2">
    <source>
        <dbReference type="ARBA" id="ARBA00022723"/>
    </source>
</evidence>
<organism evidence="6 7">
    <name type="scientific">Timema podura</name>
    <name type="common">Walking stick</name>
    <dbReference type="NCBI Taxonomy" id="61482"/>
    <lineage>
        <taxon>Eukaryota</taxon>
        <taxon>Metazoa</taxon>
        <taxon>Ecdysozoa</taxon>
        <taxon>Arthropoda</taxon>
        <taxon>Hexapoda</taxon>
        <taxon>Insecta</taxon>
        <taxon>Pterygota</taxon>
        <taxon>Neoptera</taxon>
        <taxon>Polyneoptera</taxon>
        <taxon>Phasmatodea</taxon>
        <taxon>Timematodea</taxon>
        <taxon>Timematoidea</taxon>
        <taxon>Timematidae</taxon>
        <taxon>Timema</taxon>
    </lineage>
</organism>
<comment type="caution">
    <text evidence="6">The sequence shown here is derived from an EMBL/GenBank/DDBJ whole genome shotgun (WGS) entry which is preliminary data.</text>
</comment>
<evidence type="ECO:0000256" key="3">
    <source>
        <dbReference type="ARBA" id="ARBA00022771"/>
    </source>
</evidence>
<evidence type="ECO:0000256" key="5">
    <source>
        <dbReference type="ARBA" id="ARBA00023136"/>
    </source>
</evidence>
<keyword evidence="4" id="KW-0862">Zinc</keyword>
<evidence type="ECO:0000256" key="4">
    <source>
        <dbReference type="ARBA" id="ARBA00022833"/>
    </source>
</evidence>
<name>A0ABN7P6A3_TIMPD</name>
<accession>A0ABN7P6A3</accession>
<feature type="non-terminal residue" evidence="6">
    <location>
        <position position="1"/>
    </location>
</feature>
<keyword evidence="2" id="KW-0479">Metal-binding</keyword>
<dbReference type="PANTHER" id="PTHR23323:SF24">
    <property type="entry name" value="VACUOLAR PROTEIN SORTING-ASSOCIATED PROTEIN 11 HOMOLOG"/>
    <property type="match status" value="1"/>
</dbReference>
<comment type="subcellular location">
    <subcellularLocation>
        <location evidence="1">Late endosome membrane</location>
        <topology evidence="1">Peripheral membrane protein</topology>
        <orientation evidence="1">Cytoplasmic side</orientation>
    </subcellularLocation>
</comment>